<comment type="caution">
    <text evidence="1">The sequence shown here is derived from an EMBL/GenBank/DDBJ whole genome shotgun (WGS) entry which is preliminary data.</text>
</comment>
<sequence>MAPPTRGSAWFPRGMCVGARLKKPSMPLLYCCLENSTAAAAAVLTISCPSMHEINLP</sequence>
<gene>
    <name evidence="1" type="ORF">PDIGIT_LOCUS145</name>
</gene>
<keyword evidence="2" id="KW-1185">Reference proteome</keyword>
<name>A0A9W4U2F8_9PLEO</name>
<accession>A0A9W4U2F8</accession>
<reference evidence="1" key="1">
    <citation type="submission" date="2023-01" db="EMBL/GenBank/DDBJ databases">
        <authorList>
            <person name="Van Ghelder C."/>
            <person name="Rancurel C."/>
        </authorList>
    </citation>
    <scope>NUCLEOTIDE SEQUENCE</scope>
    <source>
        <strain evidence="1">CNCM I-4278</strain>
    </source>
</reference>
<evidence type="ECO:0000313" key="2">
    <source>
        <dbReference type="Proteomes" id="UP001152607"/>
    </source>
</evidence>
<dbReference type="EMBL" id="CAOQHR010000001">
    <property type="protein sequence ID" value="CAI6229131.1"/>
    <property type="molecule type" value="Genomic_DNA"/>
</dbReference>
<dbReference type="Proteomes" id="UP001152607">
    <property type="component" value="Unassembled WGS sequence"/>
</dbReference>
<organism evidence="1 2">
    <name type="scientific">Periconia digitata</name>
    <dbReference type="NCBI Taxonomy" id="1303443"/>
    <lineage>
        <taxon>Eukaryota</taxon>
        <taxon>Fungi</taxon>
        <taxon>Dikarya</taxon>
        <taxon>Ascomycota</taxon>
        <taxon>Pezizomycotina</taxon>
        <taxon>Dothideomycetes</taxon>
        <taxon>Pleosporomycetidae</taxon>
        <taxon>Pleosporales</taxon>
        <taxon>Massarineae</taxon>
        <taxon>Periconiaceae</taxon>
        <taxon>Periconia</taxon>
    </lineage>
</organism>
<evidence type="ECO:0000313" key="1">
    <source>
        <dbReference type="EMBL" id="CAI6229131.1"/>
    </source>
</evidence>
<proteinExistence type="predicted"/>
<dbReference type="AlphaFoldDB" id="A0A9W4U2F8"/>
<protein>
    <submittedName>
        <fullName evidence="1">Uncharacterized protein</fullName>
    </submittedName>
</protein>